<reference evidence="1 2" key="1">
    <citation type="submission" date="2024-10" db="EMBL/GenBank/DDBJ databases">
        <title>Updated reference genomes for cyclostephanoid diatoms.</title>
        <authorList>
            <person name="Roberts W.R."/>
            <person name="Alverson A.J."/>
        </authorList>
    </citation>
    <scope>NUCLEOTIDE SEQUENCE [LARGE SCALE GENOMIC DNA]</scope>
    <source>
        <strain evidence="1 2">AJA010-31</strain>
    </source>
</reference>
<name>A0ABD3NAM8_9STRA</name>
<organism evidence="1 2">
    <name type="scientific">Cyclotella atomus</name>
    <dbReference type="NCBI Taxonomy" id="382360"/>
    <lineage>
        <taxon>Eukaryota</taxon>
        <taxon>Sar</taxon>
        <taxon>Stramenopiles</taxon>
        <taxon>Ochrophyta</taxon>
        <taxon>Bacillariophyta</taxon>
        <taxon>Coscinodiscophyceae</taxon>
        <taxon>Thalassiosirophycidae</taxon>
        <taxon>Stephanodiscales</taxon>
        <taxon>Stephanodiscaceae</taxon>
        <taxon>Cyclotella</taxon>
    </lineage>
</organism>
<evidence type="ECO:0000313" key="2">
    <source>
        <dbReference type="Proteomes" id="UP001530400"/>
    </source>
</evidence>
<dbReference type="Proteomes" id="UP001530400">
    <property type="component" value="Unassembled WGS sequence"/>
</dbReference>
<gene>
    <name evidence="1" type="ORF">ACHAWO_007825</name>
</gene>
<keyword evidence="2" id="KW-1185">Reference proteome</keyword>
<comment type="caution">
    <text evidence="1">The sequence shown here is derived from an EMBL/GenBank/DDBJ whole genome shotgun (WGS) entry which is preliminary data.</text>
</comment>
<proteinExistence type="predicted"/>
<dbReference type="EMBL" id="JALLPJ020001288">
    <property type="protein sequence ID" value="KAL3771351.1"/>
    <property type="molecule type" value="Genomic_DNA"/>
</dbReference>
<dbReference type="AlphaFoldDB" id="A0ABD3NAM8"/>
<accession>A0ABD3NAM8</accession>
<evidence type="ECO:0000313" key="1">
    <source>
        <dbReference type="EMBL" id="KAL3771351.1"/>
    </source>
</evidence>
<sequence>MQVLKAYMDASNMPIEKIMEEVDQYHFDEDSTPVEVFGHAGSCMMGDESA</sequence>
<protein>
    <submittedName>
        <fullName evidence="1">Uncharacterized protein</fullName>
    </submittedName>
</protein>